<keyword evidence="3" id="KW-1133">Transmembrane helix</keyword>
<dbReference type="InterPro" id="IPR029052">
    <property type="entry name" value="Metallo-depent_PP-like"/>
</dbReference>
<organism evidence="5 6">
    <name type="scientific">Phycicoccus duodecadis</name>
    <dbReference type="NCBI Taxonomy" id="173053"/>
    <lineage>
        <taxon>Bacteria</taxon>
        <taxon>Bacillati</taxon>
        <taxon>Actinomycetota</taxon>
        <taxon>Actinomycetes</taxon>
        <taxon>Micrococcales</taxon>
        <taxon>Intrasporangiaceae</taxon>
        <taxon>Phycicoccus</taxon>
    </lineage>
</organism>
<dbReference type="PANTHER" id="PTHR31302">
    <property type="entry name" value="TRANSMEMBRANE PROTEIN WITH METALLOPHOSPHOESTERASE DOMAIN-RELATED"/>
    <property type="match status" value="1"/>
</dbReference>
<dbReference type="InterPro" id="IPR004843">
    <property type="entry name" value="Calcineurin-like_PHP"/>
</dbReference>
<keyword evidence="6" id="KW-1185">Reference proteome</keyword>
<dbReference type="SUPFAM" id="SSF56300">
    <property type="entry name" value="Metallo-dependent phosphatases"/>
    <property type="match status" value="1"/>
</dbReference>
<evidence type="ECO:0000256" key="2">
    <source>
        <dbReference type="ARBA" id="ARBA00022801"/>
    </source>
</evidence>
<name>A0A2N3YLL1_9MICO</name>
<evidence type="ECO:0000313" key="6">
    <source>
        <dbReference type="Proteomes" id="UP000233781"/>
    </source>
</evidence>
<dbReference type="EMBL" id="PJNE01000001">
    <property type="protein sequence ID" value="PKW27743.1"/>
    <property type="molecule type" value="Genomic_DNA"/>
</dbReference>
<reference evidence="5 6" key="1">
    <citation type="submission" date="2017-12" db="EMBL/GenBank/DDBJ databases">
        <title>Sequencing the genomes of 1000 Actinobacteria strains.</title>
        <authorList>
            <person name="Klenk H.-P."/>
        </authorList>
    </citation>
    <scope>NUCLEOTIDE SEQUENCE [LARGE SCALE GENOMIC DNA]</scope>
    <source>
        <strain evidence="5 6">DSM 12806</strain>
    </source>
</reference>
<dbReference type="GO" id="GO:0016020">
    <property type="term" value="C:membrane"/>
    <property type="evidence" value="ECO:0007669"/>
    <property type="project" value="GOC"/>
</dbReference>
<feature type="transmembrane region" description="Helical" evidence="3">
    <location>
        <begin position="173"/>
        <end position="193"/>
    </location>
</feature>
<dbReference type="GO" id="GO:0046872">
    <property type="term" value="F:metal ion binding"/>
    <property type="evidence" value="ECO:0007669"/>
    <property type="project" value="UniProtKB-KW"/>
</dbReference>
<keyword evidence="3" id="KW-0812">Transmembrane</keyword>
<feature type="transmembrane region" description="Helical" evidence="3">
    <location>
        <begin position="85"/>
        <end position="104"/>
    </location>
</feature>
<comment type="caution">
    <text evidence="5">The sequence shown here is derived from an EMBL/GenBank/DDBJ whole genome shotgun (WGS) entry which is preliminary data.</text>
</comment>
<feature type="transmembrane region" description="Helical" evidence="3">
    <location>
        <begin position="56"/>
        <end position="78"/>
    </location>
</feature>
<dbReference type="InterPro" id="IPR051158">
    <property type="entry name" value="Metallophosphoesterase_sf"/>
</dbReference>
<gene>
    <name evidence="5" type="ORF">ATL31_2594</name>
</gene>
<keyword evidence="3" id="KW-0472">Membrane</keyword>
<dbReference type="AlphaFoldDB" id="A0A2N3YLL1"/>
<keyword evidence="1" id="KW-0479">Metal-binding</keyword>
<dbReference type="PANTHER" id="PTHR31302:SF31">
    <property type="entry name" value="PHOSPHODIESTERASE YAEI"/>
    <property type="match status" value="1"/>
</dbReference>
<sequence length="710" mass="74040">MSRPAGAPRTAVASATVAVVALVGGWSWAADLVGSGFDPRTESISALASLATPHRWVMTAALVVTGLAHCVTAAALGAARRPGRIALALGGLATLAVAAAPLPSRTESSSLHTTVATLSFVLLGLWPVLGARRDGPLVLRRRVAWPAGAVLLLAVASLGVGLGGGSFGLHERLVAALTVLWPLVTAVGVWWSAGHRVGSRRVLHVLTALGLTAGCVVAGVAATSLAPVTAQTRTYQATVTLDGDPRRAGELLAETTFGDVQVTFSGLAPGIRAVPQVKASIADLLSRPKVSLSSLRPGPQELDTAIRDAGVAVLLRFALGAALLALVVVGAWALGRRRRPPPWLVAASVAAWTVATVGTAASVYTTYQPSRQGTFTATEVLGTLQRNQGLLGDVETRATQAVPYLRNLLALSTALQQKYAAGSLEFDPALRVLLVSDIHGGLQYPLMRTIVEQESIDVVVDAGDLVNFGTVTEATAAGMFEGIASLGVPYLFVRGNHDATSATDTALLTRLEDVPNVVLLQAPNGDYDEVTVGGIRIAGFNDPRWFGDSGRGSPAKQRPAREAFQRAFAGRPAPDVVVSHEPWALDGVEGGVLLNGHMHSSDLEGNRIQVGTFTGGGPFVHFVAQESPDGGEELEGQPSAFDILTFGPRCRLSSLTRYRFHDIIEGRPAYDDVSIINGDRIDTRPNDAERTCSADEPLTRTTIAAGVGAG</sequence>
<dbReference type="Gene3D" id="3.60.21.10">
    <property type="match status" value="1"/>
</dbReference>
<dbReference type="GO" id="GO:0008758">
    <property type="term" value="F:UDP-2,3-diacylglucosamine hydrolase activity"/>
    <property type="evidence" value="ECO:0007669"/>
    <property type="project" value="TreeGrafter"/>
</dbReference>
<evidence type="ECO:0000259" key="4">
    <source>
        <dbReference type="Pfam" id="PF00149"/>
    </source>
</evidence>
<feature type="transmembrane region" description="Helical" evidence="3">
    <location>
        <begin position="110"/>
        <end position="131"/>
    </location>
</feature>
<keyword evidence="2" id="KW-0378">Hydrolase</keyword>
<feature type="transmembrane region" description="Helical" evidence="3">
    <location>
        <begin position="313"/>
        <end position="334"/>
    </location>
</feature>
<protein>
    <submittedName>
        <fullName evidence="5">Calcineurin-like phosphoesterase family protein</fullName>
    </submittedName>
</protein>
<dbReference type="GO" id="GO:0009245">
    <property type="term" value="P:lipid A biosynthetic process"/>
    <property type="evidence" value="ECO:0007669"/>
    <property type="project" value="TreeGrafter"/>
</dbReference>
<dbReference type="RefSeq" id="WP_101396122.1">
    <property type="nucleotide sequence ID" value="NZ_PJNE01000001.1"/>
</dbReference>
<feature type="transmembrane region" description="Helical" evidence="3">
    <location>
        <begin position="343"/>
        <end position="364"/>
    </location>
</feature>
<dbReference type="OrthoDB" id="5241348at2"/>
<dbReference type="Pfam" id="PF00149">
    <property type="entry name" value="Metallophos"/>
    <property type="match status" value="1"/>
</dbReference>
<evidence type="ECO:0000256" key="1">
    <source>
        <dbReference type="ARBA" id="ARBA00022723"/>
    </source>
</evidence>
<evidence type="ECO:0000256" key="3">
    <source>
        <dbReference type="SAM" id="Phobius"/>
    </source>
</evidence>
<feature type="domain" description="Calcineurin-like phosphoesterase" evidence="4">
    <location>
        <begin position="430"/>
        <end position="599"/>
    </location>
</feature>
<dbReference type="Proteomes" id="UP000233781">
    <property type="component" value="Unassembled WGS sequence"/>
</dbReference>
<evidence type="ECO:0000313" key="5">
    <source>
        <dbReference type="EMBL" id="PKW27743.1"/>
    </source>
</evidence>
<feature type="transmembrane region" description="Helical" evidence="3">
    <location>
        <begin position="205"/>
        <end position="226"/>
    </location>
</feature>
<feature type="transmembrane region" description="Helical" evidence="3">
    <location>
        <begin position="143"/>
        <end position="167"/>
    </location>
</feature>
<proteinExistence type="predicted"/>
<accession>A0A2N3YLL1</accession>
<dbReference type="Pfam" id="PF06197">
    <property type="entry name" value="DUF998"/>
    <property type="match status" value="1"/>
</dbReference>
<dbReference type="InterPro" id="IPR009339">
    <property type="entry name" value="DUF998"/>
</dbReference>